<dbReference type="OrthoDB" id="6169055at2"/>
<dbReference type="EMBL" id="CP014135">
    <property type="protein sequence ID" value="AMB84969.1"/>
    <property type="molecule type" value="Genomic_DNA"/>
</dbReference>
<evidence type="ECO:0000313" key="2">
    <source>
        <dbReference type="Proteomes" id="UP000063229"/>
    </source>
</evidence>
<dbReference type="PROSITE" id="PS50005">
    <property type="entry name" value="TPR"/>
    <property type="match status" value="1"/>
</dbReference>
<sequence length="111" mass="12442">MNREDEDLAALLKSMGELYRRNGQTPRALVMLLIAVQVSPRDGELLRSLAMAFTDAGDGLRALAALDRLRALEGESRGELLLRSRALWVVGNEEDARLCFKRYLAARRAEQ</sequence>
<dbReference type="STRING" id="46677.AWM79_06450"/>
<keyword evidence="2" id="KW-1185">Reference proteome</keyword>
<organism evidence="1 2">
    <name type="scientific">Pseudomonas agarici</name>
    <dbReference type="NCBI Taxonomy" id="46677"/>
    <lineage>
        <taxon>Bacteria</taxon>
        <taxon>Pseudomonadati</taxon>
        <taxon>Pseudomonadota</taxon>
        <taxon>Gammaproteobacteria</taxon>
        <taxon>Pseudomonadales</taxon>
        <taxon>Pseudomonadaceae</taxon>
        <taxon>Pseudomonas</taxon>
    </lineage>
</organism>
<dbReference type="InterPro" id="IPR011990">
    <property type="entry name" value="TPR-like_helical_dom_sf"/>
</dbReference>
<dbReference type="RefSeq" id="WP_017133797.1">
    <property type="nucleotide sequence ID" value="NZ_CP014135.1"/>
</dbReference>
<dbReference type="AlphaFoldDB" id="A0A0X1SZK2"/>
<proteinExistence type="predicted"/>
<accession>A0A0X1SZK2</accession>
<gene>
    <name evidence="1" type="ORF">AWM79_06450</name>
</gene>
<dbReference type="Gene3D" id="1.25.40.10">
    <property type="entry name" value="Tetratricopeptide repeat domain"/>
    <property type="match status" value="1"/>
</dbReference>
<dbReference type="Proteomes" id="UP000063229">
    <property type="component" value="Chromosome"/>
</dbReference>
<evidence type="ECO:0000313" key="1">
    <source>
        <dbReference type="EMBL" id="AMB84969.1"/>
    </source>
</evidence>
<dbReference type="KEGG" id="pagb:AWM79_06450"/>
<dbReference type="InterPro" id="IPR019734">
    <property type="entry name" value="TPR_rpt"/>
</dbReference>
<name>A0A0X1SZK2_PSEAA</name>
<reference evidence="1 2" key="1">
    <citation type="submission" date="2016-01" db="EMBL/GenBank/DDBJ databases">
        <authorList>
            <person name="McClelland M."/>
            <person name="Jain A."/>
            <person name="Saraogi P."/>
            <person name="Mendelson R."/>
            <person name="Westerman R."/>
            <person name="SanMiguel P."/>
            <person name="Csonka L."/>
        </authorList>
    </citation>
    <scope>NUCLEOTIDE SEQUENCE [LARGE SCALE GENOMIC DNA]</scope>
    <source>
        <strain evidence="1 2">NCPPB 2472</strain>
    </source>
</reference>
<dbReference type="SUPFAM" id="SSF48452">
    <property type="entry name" value="TPR-like"/>
    <property type="match status" value="1"/>
</dbReference>
<protein>
    <submittedName>
        <fullName evidence="1">Type III secretion protein</fullName>
    </submittedName>
</protein>